<dbReference type="EMBL" id="ACHJ01000005">
    <property type="protein sequence ID" value="EEI18175.1"/>
    <property type="molecule type" value="Genomic_DNA"/>
</dbReference>
<evidence type="ECO:0000259" key="8">
    <source>
        <dbReference type="Pfam" id="PF12161"/>
    </source>
</evidence>
<dbReference type="GO" id="GO:0003677">
    <property type="term" value="F:DNA binding"/>
    <property type="evidence" value="ECO:0007669"/>
    <property type="project" value="InterPro"/>
</dbReference>
<sequence>MTDTSEILDSITPKQTAKVNRLNAAIWQTADDYLRLIVPAENYGDYIIPFTVLRRLEGRLESTKKDVLDLVHRENVKGTDPAIVALKIESMFKLRFWNTSELSLERLATSDDALKPGLKQYLNTFSPNILEIWDAFEFDKLIDFLDRNNQLWNVVNHFASIDMSDEALQDQTMGDIFENLMYRSFARKAKDAGEFYTPRDAIRLMTSILFTSDDTELEEDGIIRSVYDPTAGTCGMLIAARDALRAINPGIEVVVAGQELKESSFAMGKSDLLMQGFKDPEVLKFGNSLTNDQYANDTFDYIMANPPYGSSWKAFQNEVKALQEGGDPRFSEGLPAVSDGQMLFLMHIAHKLAPASGDTKGGRAAVVTNGSPLFTGDAESGPDSIRKYLIGAQGGTEVLDAIIALPNDMFYNTGIATYIWILDQNKEPRRRGRIQFIDATEICAPMRKNMGQKRVEFTEDNIREITKIYKDFEETERSIIVTADDLTYRDVPMFKVAHYAVSVTDETVAQALSHKSAFPEHEEVIREMKGRDYNDLPKALKASAKAHGVKTGAPLLKHIMAALAVEDENAPASFDEKGNPVVDAASKVIERVPYLEDVSEHMEREVLPFVPDMQWDESLAKVGTELPLTRLFYKPEESRSLEELDADIAGSLDRIYAMFGEVRSDEK</sequence>
<dbReference type="InterPro" id="IPR003356">
    <property type="entry name" value="DNA_methylase_A-5"/>
</dbReference>
<keyword evidence="10" id="KW-1185">Reference proteome</keyword>
<dbReference type="STRING" id="525263.HMPREF0298_0027"/>
<organism evidence="9 10">
    <name type="scientific">Corynebacterium lipophiloflavum (strain ATCC 700352 / DSM 44291 / CCUG 37336 / JCM 10383 / DMMZ 1944)</name>
    <dbReference type="NCBI Taxonomy" id="525263"/>
    <lineage>
        <taxon>Bacteria</taxon>
        <taxon>Bacillati</taxon>
        <taxon>Actinomycetota</taxon>
        <taxon>Actinomycetes</taxon>
        <taxon>Mycobacteriales</taxon>
        <taxon>Corynebacteriaceae</taxon>
        <taxon>Corynebacterium</taxon>
    </lineage>
</organism>
<feature type="domain" description="DNA methylase adenine-specific" evidence="7">
    <location>
        <begin position="170"/>
        <end position="490"/>
    </location>
</feature>
<dbReference type="OrthoDB" id="9784823at2"/>
<dbReference type="Pfam" id="PF02384">
    <property type="entry name" value="N6_Mtase"/>
    <property type="match status" value="1"/>
</dbReference>
<dbReference type="HOGENOM" id="CLU_012122_0_0_11"/>
<dbReference type="InterPro" id="IPR051537">
    <property type="entry name" value="DNA_Adenine_Mtase"/>
</dbReference>
<evidence type="ECO:0000313" key="10">
    <source>
        <dbReference type="Proteomes" id="UP000006196"/>
    </source>
</evidence>
<dbReference type="PRINTS" id="PR00507">
    <property type="entry name" value="N12N6MTFRASE"/>
</dbReference>
<comment type="caution">
    <text evidence="9">The sequence shown here is derived from an EMBL/GenBank/DDBJ whole genome shotgun (WGS) entry which is preliminary data.</text>
</comment>
<evidence type="ECO:0000256" key="6">
    <source>
        <dbReference type="ARBA" id="ARBA00047942"/>
    </source>
</evidence>
<dbReference type="Proteomes" id="UP000006196">
    <property type="component" value="Unassembled WGS sequence"/>
</dbReference>
<dbReference type="RefSeq" id="WP_006841164.1">
    <property type="nucleotide sequence ID" value="NZ_GG667197.1"/>
</dbReference>
<gene>
    <name evidence="9" type="primary">hsdM3</name>
    <name evidence="9" type="ORF">HMPREF0298_0027</name>
</gene>
<name>C0XNK7_CORLD</name>
<dbReference type="Pfam" id="PF12161">
    <property type="entry name" value="HsdM_N"/>
    <property type="match status" value="1"/>
</dbReference>
<reference evidence="9" key="1">
    <citation type="submission" date="2009-01" db="EMBL/GenBank/DDBJ databases">
        <authorList>
            <person name="Qin X."/>
            <person name="Bachman B."/>
            <person name="Battles P."/>
            <person name="Bell A."/>
            <person name="Bess C."/>
            <person name="Bickham C."/>
            <person name="Chaboub L."/>
            <person name="Chen D."/>
            <person name="Coyle M."/>
            <person name="Deiros D.R."/>
            <person name="Dinh H."/>
            <person name="Forbes L."/>
            <person name="Fowler G."/>
            <person name="Francisco L."/>
            <person name="Fu Q."/>
            <person name="Gubbala S."/>
            <person name="Hale W."/>
            <person name="Han Y."/>
            <person name="Hemphill L."/>
            <person name="Highlander S.K."/>
            <person name="Hirani K."/>
            <person name="Hogues M."/>
            <person name="Jackson L."/>
            <person name="Jakkamsetti A."/>
            <person name="Javaid M."/>
            <person name="Jiang H."/>
            <person name="Korchina V."/>
            <person name="Kovar C."/>
            <person name="Lara F."/>
            <person name="Lee S."/>
            <person name="Mata R."/>
            <person name="Mathew T."/>
            <person name="Moen C."/>
            <person name="Morales K."/>
            <person name="Munidasa M."/>
            <person name="Nazareth L."/>
            <person name="Ngo R."/>
            <person name="Nguyen L."/>
            <person name="Okwuonu G."/>
            <person name="Ongeri F."/>
            <person name="Patil S."/>
            <person name="Petrosino J."/>
            <person name="Pham C."/>
            <person name="Pham P."/>
            <person name="Pu L.-L."/>
            <person name="Puazo M."/>
            <person name="Raj R."/>
            <person name="Reid J."/>
            <person name="Rouhana J."/>
            <person name="Saada N."/>
            <person name="Shang Y."/>
            <person name="Simmons D."/>
            <person name="Thornton R."/>
            <person name="Warren J."/>
            <person name="Weissenberger G."/>
            <person name="Zhang J."/>
            <person name="Zhang L."/>
            <person name="Zhou C."/>
            <person name="Zhu D."/>
            <person name="Muzny D."/>
            <person name="Worley K."/>
            <person name="Gibbs R."/>
        </authorList>
    </citation>
    <scope>NUCLEOTIDE SEQUENCE [LARGE SCALE GENOMIC DNA]</scope>
    <source>
        <strain evidence="9">DSM 44291</strain>
    </source>
</reference>
<dbReference type="Gene3D" id="3.40.50.150">
    <property type="entry name" value="Vaccinia Virus protein VP39"/>
    <property type="match status" value="1"/>
</dbReference>
<evidence type="ECO:0000256" key="5">
    <source>
        <dbReference type="ARBA" id="ARBA00022747"/>
    </source>
</evidence>
<keyword evidence="2 9" id="KW-0489">Methyltransferase</keyword>
<evidence type="ECO:0000256" key="2">
    <source>
        <dbReference type="ARBA" id="ARBA00022603"/>
    </source>
</evidence>
<dbReference type="PANTHER" id="PTHR42933:SF3">
    <property type="entry name" value="TYPE I RESTRICTION ENZYME MJAVIII METHYLASE SUBUNIT"/>
    <property type="match status" value="1"/>
</dbReference>
<protein>
    <recommendedName>
        <fullName evidence="1">site-specific DNA-methyltransferase (adenine-specific)</fullName>
        <ecNumber evidence="1">2.1.1.72</ecNumber>
    </recommendedName>
</protein>
<dbReference type="InterPro" id="IPR029063">
    <property type="entry name" value="SAM-dependent_MTases_sf"/>
</dbReference>
<evidence type="ECO:0000256" key="3">
    <source>
        <dbReference type="ARBA" id="ARBA00022679"/>
    </source>
</evidence>
<evidence type="ECO:0000259" key="7">
    <source>
        <dbReference type="Pfam" id="PF02384"/>
    </source>
</evidence>
<dbReference type="GO" id="GO:0008170">
    <property type="term" value="F:N-methyltransferase activity"/>
    <property type="evidence" value="ECO:0007669"/>
    <property type="project" value="InterPro"/>
</dbReference>
<dbReference type="GO" id="GO:0009007">
    <property type="term" value="F:site-specific DNA-methyltransferase (adenine-specific) activity"/>
    <property type="evidence" value="ECO:0007669"/>
    <property type="project" value="UniProtKB-EC"/>
</dbReference>
<dbReference type="SUPFAM" id="SSF53335">
    <property type="entry name" value="S-adenosyl-L-methionine-dependent methyltransferases"/>
    <property type="match status" value="1"/>
</dbReference>
<comment type="catalytic activity">
    <reaction evidence="6">
        <text>a 2'-deoxyadenosine in DNA + S-adenosyl-L-methionine = an N(6)-methyl-2'-deoxyadenosine in DNA + S-adenosyl-L-homocysteine + H(+)</text>
        <dbReference type="Rhea" id="RHEA:15197"/>
        <dbReference type="Rhea" id="RHEA-COMP:12418"/>
        <dbReference type="Rhea" id="RHEA-COMP:12419"/>
        <dbReference type="ChEBI" id="CHEBI:15378"/>
        <dbReference type="ChEBI" id="CHEBI:57856"/>
        <dbReference type="ChEBI" id="CHEBI:59789"/>
        <dbReference type="ChEBI" id="CHEBI:90615"/>
        <dbReference type="ChEBI" id="CHEBI:90616"/>
        <dbReference type="EC" id="2.1.1.72"/>
    </reaction>
</comment>
<keyword evidence="5" id="KW-0680">Restriction system</keyword>
<dbReference type="PANTHER" id="PTHR42933">
    <property type="entry name" value="SLR6095 PROTEIN"/>
    <property type="match status" value="1"/>
</dbReference>
<dbReference type="GO" id="GO:0032259">
    <property type="term" value="P:methylation"/>
    <property type="evidence" value="ECO:0007669"/>
    <property type="project" value="UniProtKB-KW"/>
</dbReference>
<evidence type="ECO:0000256" key="1">
    <source>
        <dbReference type="ARBA" id="ARBA00011900"/>
    </source>
</evidence>
<dbReference type="eggNOG" id="COG0286">
    <property type="taxonomic scope" value="Bacteria"/>
</dbReference>
<proteinExistence type="predicted"/>
<accession>C0XNK7</accession>
<dbReference type="InterPro" id="IPR022749">
    <property type="entry name" value="D12N6_MeTrfase_N"/>
</dbReference>
<keyword evidence="4" id="KW-0949">S-adenosyl-L-methionine</keyword>
<evidence type="ECO:0000256" key="4">
    <source>
        <dbReference type="ARBA" id="ARBA00022691"/>
    </source>
</evidence>
<keyword evidence="3" id="KW-0808">Transferase</keyword>
<evidence type="ECO:0000313" key="9">
    <source>
        <dbReference type="EMBL" id="EEI18175.1"/>
    </source>
</evidence>
<dbReference type="AlphaFoldDB" id="C0XNK7"/>
<dbReference type="GO" id="GO:0009307">
    <property type="term" value="P:DNA restriction-modification system"/>
    <property type="evidence" value="ECO:0007669"/>
    <property type="project" value="UniProtKB-KW"/>
</dbReference>
<feature type="domain" description="N6 adenine-specific DNA methyltransferase N-terminal" evidence="8">
    <location>
        <begin position="22"/>
        <end position="158"/>
    </location>
</feature>
<dbReference type="EC" id="2.1.1.72" evidence="1"/>